<organism evidence="2 3">
    <name type="scientific">Dreissena polymorpha</name>
    <name type="common">Zebra mussel</name>
    <name type="synonym">Mytilus polymorpha</name>
    <dbReference type="NCBI Taxonomy" id="45954"/>
    <lineage>
        <taxon>Eukaryota</taxon>
        <taxon>Metazoa</taxon>
        <taxon>Spiralia</taxon>
        <taxon>Lophotrochozoa</taxon>
        <taxon>Mollusca</taxon>
        <taxon>Bivalvia</taxon>
        <taxon>Autobranchia</taxon>
        <taxon>Heteroconchia</taxon>
        <taxon>Euheterodonta</taxon>
        <taxon>Imparidentia</taxon>
        <taxon>Neoheterodontei</taxon>
        <taxon>Myida</taxon>
        <taxon>Dreissenoidea</taxon>
        <taxon>Dreissenidae</taxon>
        <taxon>Dreissena</taxon>
    </lineage>
</organism>
<reference evidence="2" key="2">
    <citation type="submission" date="2020-11" db="EMBL/GenBank/DDBJ databases">
        <authorList>
            <person name="McCartney M.A."/>
            <person name="Auch B."/>
            <person name="Kono T."/>
            <person name="Mallez S."/>
            <person name="Becker A."/>
            <person name="Gohl D.M."/>
            <person name="Silverstein K.A.T."/>
            <person name="Koren S."/>
            <person name="Bechman K.B."/>
            <person name="Herman A."/>
            <person name="Abrahante J.E."/>
            <person name="Garbe J."/>
        </authorList>
    </citation>
    <scope>NUCLEOTIDE SEQUENCE</scope>
    <source>
        <strain evidence="2">Duluth1</strain>
        <tissue evidence="2">Whole animal</tissue>
    </source>
</reference>
<keyword evidence="3" id="KW-1185">Reference proteome</keyword>
<reference evidence="2" key="1">
    <citation type="journal article" date="2019" name="bioRxiv">
        <title>The Genome of the Zebra Mussel, Dreissena polymorpha: A Resource for Invasive Species Research.</title>
        <authorList>
            <person name="McCartney M.A."/>
            <person name="Auch B."/>
            <person name="Kono T."/>
            <person name="Mallez S."/>
            <person name="Zhang Y."/>
            <person name="Obille A."/>
            <person name="Becker A."/>
            <person name="Abrahante J.E."/>
            <person name="Garbe J."/>
            <person name="Badalamenti J.P."/>
            <person name="Herman A."/>
            <person name="Mangelson H."/>
            <person name="Liachko I."/>
            <person name="Sullivan S."/>
            <person name="Sone E.D."/>
            <person name="Koren S."/>
            <person name="Silverstein K.A.T."/>
            <person name="Beckman K.B."/>
            <person name="Gohl D.M."/>
        </authorList>
    </citation>
    <scope>NUCLEOTIDE SEQUENCE</scope>
    <source>
        <strain evidence="2">Duluth1</strain>
        <tissue evidence="2">Whole animal</tissue>
    </source>
</reference>
<gene>
    <name evidence="2" type="ORF">DPMN_092760</name>
</gene>
<accession>A0A9D4R0C5</accession>
<name>A0A9D4R0C5_DREPO</name>
<evidence type="ECO:0000256" key="1">
    <source>
        <dbReference type="SAM" id="Phobius"/>
    </source>
</evidence>
<feature type="transmembrane region" description="Helical" evidence="1">
    <location>
        <begin position="20"/>
        <end position="48"/>
    </location>
</feature>
<dbReference type="AlphaFoldDB" id="A0A9D4R0C5"/>
<comment type="caution">
    <text evidence="2">The sequence shown here is derived from an EMBL/GenBank/DDBJ whole genome shotgun (WGS) entry which is preliminary data.</text>
</comment>
<keyword evidence="1" id="KW-1133">Transmembrane helix</keyword>
<keyword evidence="1" id="KW-0472">Membrane</keyword>
<dbReference type="EMBL" id="JAIWYP010000003">
    <property type="protein sequence ID" value="KAH3850351.1"/>
    <property type="molecule type" value="Genomic_DNA"/>
</dbReference>
<protein>
    <submittedName>
        <fullName evidence="2">Uncharacterized protein</fullName>
    </submittedName>
</protein>
<keyword evidence="1" id="KW-0812">Transmembrane</keyword>
<dbReference type="Proteomes" id="UP000828390">
    <property type="component" value="Unassembled WGS sequence"/>
</dbReference>
<proteinExistence type="predicted"/>
<evidence type="ECO:0000313" key="3">
    <source>
        <dbReference type="Proteomes" id="UP000828390"/>
    </source>
</evidence>
<sequence>MVIRLEWMFGRPSKRDIRRILGLVVMGSSLSLLATATDAYFVEVAIVIRKSLRS</sequence>
<evidence type="ECO:0000313" key="2">
    <source>
        <dbReference type="EMBL" id="KAH3850351.1"/>
    </source>
</evidence>